<dbReference type="Proteomes" id="UP001297600">
    <property type="component" value="Unassembled WGS sequence"/>
</dbReference>
<keyword evidence="2" id="KW-1185">Reference proteome</keyword>
<evidence type="ECO:0008006" key="3">
    <source>
        <dbReference type="Google" id="ProtNLM"/>
    </source>
</evidence>
<evidence type="ECO:0000313" key="2">
    <source>
        <dbReference type="Proteomes" id="UP001297600"/>
    </source>
</evidence>
<organism evidence="1 2">
    <name type="scientific">Mesosutterella porci</name>
    <dbReference type="NCBI Taxonomy" id="2915351"/>
    <lineage>
        <taxon>Bacteria</taxon>
        <taxon>Pseudomonadati</taxon>
        <taxon>Pseudomonadota</taxon>
        <taxon>Betaproteobacteria</taxon>
        <taxon>Burkholderiales</taxon>
        <taxon>Sutterellaceae</taxon>
        <taxon>Mesosutterella</taxon>
    </lineage>
</organism>
<gene>
    <name evidence="1" type="ORF">MAF45_05410</name>
</gene>
<dbReference type="Gene3D" id="3.40.630.10">
    <property type="entry name" value="Zn peptidases"/>
    <property type="match status" value="1"/>
</dbReference>
<name>A0ABS9MQI5_9BURK</name>
<comment type="caution">
    <text evidence="1">The sequence shown here is derived from an EMBL/GenBank/DDBJ whole genome shotgun (WGS) entry which is preliminary data.</text>
</comment>
<protein>
    <recommendedName>
        <fullName evidence="3">Peptidase M20 dimerisation domain-containing protein</fullName>
    </recommendedName>
</protein>
<dbReference type="EMBL" id="JAKNCT010000005">
    <property type="protein sequence ID" value="MCG5030881.1"/>
    <property type="molecule type" value="Genomic_DNA"/>
</dbReference>
<reference evidence="1 2" key="1">
    <citation type="submission" date="2022-02" db="EMBL/GenBank/DDBJ databases">
        <title>Mesosutterella porci, a novel member of the family Sutterellaceae from pig feces.</title>
        <authorList>
            <person name="Wylensek D."/>
            <person name="Clavel T."/>
        </authorList>
    </citation>
    <scope>NUCLEOTIDE SEQUENCE [LARGE SCALE GENOMIC DNA]</scope>
    <source>
        <strain evidence="2">oilRF-744-wt-GAM-9</strain>
    </source>
</reference>
<accession>A0ABS9MQI5</accession>
<sequence>MLVHEAAGSDDCTLYMHRVVERGENAGFFLYGCNTRGHHRPDFDIGDMESMGPGFLMLSGAVSRILGLKAAGGCPRLK</sequence>
<evidence type="ECO:0000313" key="1">
    <source>
        <dbReference type="EMBL" id="MCG5030881.1"/>
    </source>
</evidence>
<proteinExistence type="predicted"/>
<dbReference type="RefSeq" id="WP_237978532.1">
    <property type="nucleotide sequence ID" value="NZ_JAKNCT010000005.1"/>
</dbReference>